<dbReference type="RefSeq" id="WP_174137254.1">
    <property type="nucleotide sequence ID" value="NZ_JABUFE010000004.1"/>
</dbReference>
<evidence type="ECO:0000256" key="4">
    <source>
        <dbReference type="ARBA" id="ARBA00022827"/>
    </source>
</evidence>
<dbReference type="InterPro" id="IPR036188">
    <property type="entry name" value="FAD/NAD-bd_sf"/>
</dbReference>
<comment type="similarity">
    <text evidence="2 9">Belongs to the class-I pyridine nucleotide-disulfide oxidoreductase family.</text>
</comment>
<evidence type="ECO:0000256" key="5">
    <source>
        <dbReference type="ARBA" id="ARBA00022857"/>
    </source>
</evidence>
<dbReference type="Pfam" id="PF07992">
    <property type="entry name" value="Pyr_redox_2"/>
    <property type="match status" value="1"/>
</dbReference>
<dbReference type="Proteomes" id="UP000777935">
    <property type="component" value="Unassembled WGS sequence"/>
</dbReference>
<dbReference type="PANTHER" id="PTHR43014:SF2">
    <property type="entry name" value="MERCURIC REDUCTASE"/>
    <property type="match status" value="1"/>
</dbReference>
<dbReference type="InterPro" id="IPR016156">
    <property type="entry name" value="FAD/NAD-linked_Rdtase_dimer_sf"/>
</dbReference>
<evidence type="ECO:0000256" key="6">
    <source>
        <dbReference type="ARBA" id="ARBA00023002"/>
    </source>
</evidence>
<evidence type="ECO:0000256" key="8">
    <source>
        <dbReference type="ARBA" id="ARBA00023284"/>
    </source>
</evidence>
<name>A0ABX2IVF0_9RHOB</name>
<protein>
    <submittedName>
        <fullName evidence="12">FAD-dependent oxidoreductase</fullName>
    </submittedName>
</protein>
<dbReference type="PRINTS" id="PR00411">
    <property type="entry name" value="PNDRDTASEI"/>
</dbReference>
<keyword evidence="7" id="KW-1015">Disulfide bond</keyword>
<evidence type="ECO:0000256" key="7">
    <source>
        <dbReference type="ARBA" id="ARBA00023157"/>
    </source>
</evidence>
<evidence type="ECO:0000256" key="1">
    <source>
        <dbReference type="ARBA" id="ARBA00001974"/>
    </source>
</evidence>
<evidence type="ECO:0000313" key="12">
    <source>
        <dbReference type="EMBL" id="NSX54817.1"/>
    </source>
</evidence>
<dbReference type="PRINTS" id="PR00368">
    <property type="entry name" value="FADPNR"/>
</dbReference>
<dbReference type="InterPro" id="IPR004099">
    <property type="entry name" value="Pyr_nucl-diS_OxRdtase_dimer"/>
</dbReference>
<evidence type="ECO:0000256" key="3">
    <source>
        <dbReference type="ARBA" id="ARBA00022630"/>
    </source>
</evidence>
<dbReference type="EMBL" id="JABUFE010000004">
    <property type="protein sequence ID" value="NSX54817.1"/>
    <property type="molecule type" value="Genomic_DNA"/>
</dbReference>
<keyword evidence="8 9" id="KW-0676">Redox-active center</keyword>
<evidence type="ECO:0000259" key="11">
    <source>
        <dbReference type="Pfam" id="PF07992"/>
    </source>
</evidence>
<dbReference type="InterPro" id="IPR023753">
    <property type="entry name" value="FAD/NAD-binding_dom"/>
</dbReference>
<feature type="domain" description="Pyridine nucleotide-disulphide oxidoreductase dimerisation" evidence="10">
    <location>
        <begin position="337"/>
        <end position="444"/>
    </location>
</feature>
<accession>A0ABX2IVF0</accession>
<feature type="domain" description="FAD/NAD(P)-binding" evidence="11">
    <location>
        <begin position="7"/>
        <end position="316"/>
    </location>
</feature>
<dbReference type="InterPro" id="IPR001100">
    <property type="entry name" value="Pyr_nuc-diS_OxRdtase"/>
</dbReference>
<comment type="caution">
    <text evidence="12">The sequence shown here is derived from an EMBL/GenBank/DDBJ whole genome shotgun (WGS) entry which is preliminary data.</text>
</comment>
<keyword evidence="13" id="KW-1185">Reference proteome</keyword>
<dbReference type="SUPFAM" id="SSF51905">
    <property type="entry name" value="FAD/NAD(P)-binding domain"/>
    <property type="match status" value="1"/>
</dbReference>
<reference evidence="12 13" key="1">
    <citation type="submission" date="2020-06" db="EMBL/GenBank/DDBJ databases">
        <title>Sulfitobacter algicola sp. nov., isolated from green algae.</title>
        <authorList>
            <person name="Wang C."/>
        </authorList>
    </citation>
    <scope>NUCLEOTIDE SEQUENCE [LARGE SCALE GENOMIC DNA]</scope>
    <source>
        <strain evidence="12 13">1151</strain>
    </source>
</reference>
<dbReference type="Gene3D" id="3.30.390.30">
    <property type="match status" value="1"/>
</dbReference>
<keyword evidence="4 9" id="KW-0274">FAD</keyword>
<evidence type="ECO:0000259" key="10">
    <source>
        <dbReference type="Pfam" id="PF02852"/>
    </source>
</evidence>
<organism evidence="12 13">
    <name type="scientific">Parasulfitobacter algicola</name>
    <dbReference type="NCBI Taxonomy" id="2614809"/>
    <lineage>
        <taxon>Bacteria</taxon>
        <taxon>Pseudomonadati</taxon>
        <taxon>Pseudomonadota</taxon>
        <taxon>Alphaproteobacteria</taxon>
        <taxon>Rhodobacterales</taxon>
        <taxon>Roseobacteraceae</taxon>
        <taxon>Parasulfitobacter</taxon>
    </lineage>
</organism>
<gene>
    <name evidence="12" type="ORF">HRQ87_08400</name>
</gene>
<evidence type="ECO:0000256" key="9">
    <source>
        <dbReference type="RuleBase" id="RU003691"/>
    </source>
</evidence>
<keyword evidence="5" id="KW-0521">NADP</keyword>
<dbReference type="PIRSF" id="PIRSF000350">
    <property type="entry name" value="Mercury_reductase_MerA"/>
    <property type="match status" value="1"/>
</dbReference>
<dbReference type="PANTHER" id="PTHR43014">
    <property type="entry name" value="MERCURIC REDUCTASE"/>
    <property type="match status" value="1"/>
</dbReference>
<dbReference type="SUPFAM" id="SSF55424">
    <property type="entry name" value="FAD/NAD-linked reductases, dimerisation (C-terminal) domain"/>
    <property type="match status" value="1"/>
</dbReference>
<keyword evidence="6 9" id="KW-0560">Oxidoreductase</keyword>
<dbReference type="Pfam" id="PF02852">
    <property type="entry name" value="Pyr_redox_dim"/>
    <property type="match status" value="1"/>
</dbReference>
<dbReference type="Gene3D" id="3.50.50.60">
    <property type="entry name" value="FAD/NAD(P)-binding domain"/>
    <property type="match status" value="2"/>
</dbReference>
<dbReference type="InterPro" id="IPR012999">
    <property type="entry name" value="Pyr_OxRdtase_I_AS"/>
</dbReference>
<keyword evidence="3 9" id="KW-0285">Flavoprotein</keyword>
<evidence type="ECO:0000313" key="13">
    <source>
        <dbReference type="Proteomes" id="UP000777935"/>
    </source>
</evidence>
<sequence>MTRIKTDICIIGAGSGGLSVAAGASQMGADVVLLEGHKMGGDCLNYGCVPSKALIAAAKQAHAMETGKPYGVMPVEPTVDYAAAKDHVHKVIETIAPVDSQERFEGFGINVIREYGSFISPTEVQAGDTVIEARRFVIATGSGPLVPPIPGVEDVTYYTNENIFDLRERPNHLLIIGGGPIGMEMAQAHIRLGSKVTVIEGAQAMGKDDPELAAIVLEKLKAEGIEIVEGAKAEKISQSGDQITVETPKGSFTGSHLLMAVGRKVNVDKLNLEAAGVDYERRGVKVGDDLRSSNKKIYAIGDAAGGLQFTHVAGYHAGVIIRSILFGLPSKAKTSHIPWATYTDPELAQVGLTEAEARTKHGAKLDVVRFEYEHNDRAIAEGKTTGLIKVMVVKGRPVGASIAGAMAGEMIGMWAMAIANNLKMSAIANTVLPYPTIGEINKRAASAYFSPKLFDSALVKRVVRFVQRVLP</sequence>
<dbReference type="PROSITE" id="PS00076">
    <property type="entry name" value="PYRIDINE_REDOX_1"/>
    <property type="match status" value="1"/>
</dbReference>
<evidence type="ECO:0000256" key="2">
    <source>
        <dbReference type="ARBA" id="ARBA00007532"/>
    </source>
</evidence>
<comment type="cofactor">
    <cofactor evidence="1">
        <name>FAD</name>
        <dbReference type="ChEBI" id="CHEBI:57692"/>
    </cofactor>
</comment>
<proteinExistence type="inferred from homology"/>